<gene>
    <name evidence="1" type="ORF">PV327_008622</name>
</gene>
<evidence type="ECO:0000313" key="2">
    <source>
        <dbReference type="Proteomes" id="UP001168972"/>
    </source>
</evidence>
<organism evidence="1 2">
    <name type="scientific">Microctonus hyperodae</name>
    <name type="common">Parasitoid wasp</name>
    <dbReference type="NCBI Taxonomy" id="165561"/>
    <lineage>
        <taxon>Eukaryota</taxon>
        <taxon>Metazoa</taxon>
        <taxon>Ecdysozoa</taxon>
        <taxon>Arthropoda</taxon>
        <taxon>Hexapoda</taxon>
        <taxon>Insecta</taxon>
        <taxon>Pterygota</taxon>
        <taxon>Neoptera</taxon>
        <taxon>Endopterygota</taxon>
        <taxon>Hymenoptera</taxon>
        <taxon>Apocrita</taxon>
        <taxon>Ichneumonoidea</taxon>
        <taxon>Braconidae</taxon>
        <taxon>Euphorinae</taxon>
        <taxon>Microctonus</taxon>
    </lineage>
</organism>
<reference evidence="1" key="1">
    <citation type="journal article" date="2023" name="bioRxiv">
        <title>Scaffold-level genome assemblies of two parasitoid biocontrol wasps reveal the parthenogenesis mechanism and an associated novel virus.</title>
        <authorList>
            <person name="Inwood S."/>
            <person name="Skelly J."/>
            <person name="Guhlin J."/>
            <person name="Harrop T."/>
            <person name="Goldson S."/>
            <person name="Dearden P."/>
        </authorList>
    </citation>
    <scope>NUCLEOTIDE SEQUENCE</scope>
    <source>
        <strain evidence="1">Lincoln</strain>
        <tissue evidence="1">Whole body</tissue>
    </source>
</reference>
<protein>
    <submittedName>
        <fullName evidence="1">Uncharacterized protein</fullName>
    </submittedName>
</protein>
<proteinExistence type="predicted"/>
<comment type="caution">
    <text evidence="1">The sequence shown here is derived from an EMBL/GenBank/DDBJ whole genome shotgun (WGS) entry which is preliminary data.</text>
</comment>
<sequence>MLFLCLVIGRILINRHRAKRETKFHDNNETLPNGFADEISEIDADIDLSTPVPVPIQDTRIPETQLAERIHGPERYYTDVRMPLSMGPTHQMPTHTSGVRVDLGNHMIGADNLHTILCTDNLRTLSNKSYYYG</sequence>
<reference evidence="1" key="2">
    <citation type="submission" date="2023-03" db="EMBL/GenBank/DDBJ databases">
        <authorList>
            <person name="Inwood S.N."/>
            <person name="Skelly J.G."/>
            <person name="Guhlin J."/>
            <person name="Harrop T.W.R."/>
            <person name="Goldson S.G."/>
            <person name="Dearden P.K."/>
        </authorList>
    </citation>
    <scope>NUCLEOTIDE SEQUENCE</scope>
    <source>
        <strain evidence="1">Lincoln</strain>
        <tissue evidence="1">Whole body</tissue>
    </source>
</reference>
<dbReference type="Proteomes" id="UP001168972">
    <property type="component" value="Unassembled WGS sequence"/>
</dbReference>
<accession>A0AA39F3J0</accession>
<name>A0AA39F3J0_MICHY</name>
<keyword evidence="2" id="KW-1185">Reference proteome</keyword>
<dbReference type="EMBL" id="JAQQBR010001834">
    <property type="protein sequence ID" value="KAK0162272.1"/>
    <property type="molecule type" value="Genomic_DNA"/>
</dbReference>
<dbReference type="AlphaFoldDB" id="A0AA39F3J0"/>
<evidence type="ECO:0000313" key="1">
    <source>
        <dbReference type="EMBL" id="KAK0162272.1"/>
    </source>
</evidence>